<dbReference type="PROSITE" id="PS50097">
    <property type="entry name" value="BTB"/>
    <property type="match status" value="1"/>
</dbReference>
<evidence type="ECO:0000259" key="1">
    <source>
        <dbReference type="PROSITE" id="PS50097"/>
    </source>
</evidence>
<dbReference type="CDD" id="cd18186">
    <property type="entry name" value="BTB_POZ_ZBTB_KLHL-like"/>
    <property type="match status" value="1"/>
</dbReference>
<evidence type="ECO:0000313" key="3">
    <source>
        <dbReference type="Proteomes" id="UP000193240"/>
    </source>
</evidence>
<dbReference type="InterPro" id="IPR011333">
    <property type="entry name" value="SKP1/BTB/POZ_sf"/>
</dbReference>
<dbReference type="InterPro" id="IPR000210">
    <property type="entry name" value="BTB/POZ_dom"/>
</dbReference>
<dbReference type="Gene3D" id="3.30.710.10">
    <property type="entry name" value="Potassium Channel Kv1.1, Chain A"/>
    <property type="match status" value="1"/>
</dbReference>
<reference evidence="2 3" key="1">
    <citation type="journal article" date="2017" name="Genome Announc.">
        <title>Genome sequence of the saprophytic ascomycete Epicoccum nigrum ICMP 19927 strain isolated from New Zealand.</title>
        <authorList>
            <person name="Fokin M."/>
            <person name="Fleetwood D."/>
            <person name="Weir B.S."/>
            <person name="Villas-Boas S.G."/>
        </authorList>
    </citation>
    <scope>NUCLEOTIDE SEQUENCE [LARGE SCALE GENOMIC DNA]</scope>
    <source>
        <strain evidence="2 3">ICMP 19927</strain>
    </source>
</reference>
<gene>
    <name evidence="2" type="ORF">B5807_06918</name>
</gene>
<dbReference type="Pfam" id="PF00651">
    <property type="entry name" value="BTB"/>
    <property type="match status" value="1"/>
</dbReference>
<dbReference type="AlphaFoldDB" id="A0A1Y2M116"/>
<feature type="domain" description="BTB" evidence="1">
    <location>
        <begin position="46"/>
        <end position="115"/>
    </location>
</feature>
<dbReference type="PANTHER" id="PTHR47843:SF2">
    <property type="entry name" value="BTB DOMAIN-CONTAINING PROTEIN"/>
    <property type="match status" value="1"/>
</dbReference>
<keyword evidence="3" id="KW-1185">Reference proteome</keyword>
<organism evidence="2 3">
    <name type="scientific">Epicoccum nigrum</name>
    <name type="common">Soil fungus</name>
    <name type="synonym">Epicoccum purpurascens</name>
    <dbReference type="NCBI Taxonomy" id="105696"/>
    <lineage>
        <taxon>Eukaryota</taxon>
        <taxon>Fungi</taxon>
        <taxon>Dikarya</taxon>
        <taxon>Ascomycota</taxon>
        <taxon>Pezizomycotina</taxon>
        <taxon>Dothideomycetes</taxon>
        <taxon>Pleosporomycetidae</taxon>
        <taxon>Pleosporales</taxon>
        <taxon>Pleosporineae</taxon>
        <taxon>Didymellaceae</taxon>
        <taxon>Epicoccum</taxon>
    </lineage>
</organism>
<accession>A0A1Y2M116</accession>
<dbReference type="Proteomes" id="UP000193240">
    <property type="component" value="Unassembled WGS sequence"/>
</dbReference>
<dbReference type="EMBL" id="KZ107845">
    <property type="protein sequence ID" value="OSS48928.1"/>
    <property type="molecule type" value="Genomic_DNA"/>
</dbReference>
<name>A0A1Y2M116_EPING</name>
<protein>
    <recommendedName>
        <fullName evidence="1">BTB domain-containing protein</fullName>
    </recommendedName>
</protein>
<dbReference type="PANTHER" id="PTHR47843">
    <property type="entry name" value="BTB DOMAIN-CONTAINING PROTEIN-RELATED"/>
    <property type="match status" value="1"/>
</dbReference>
<dbReference type="STRING" id="105696.A0A1Y2M116"/>
<sequence length="288" mass="32615">MKLTVVKSQSMKETSYGRVKVVSDVAIGKKLRSPTTTAVSSSLATSPITVVVGPKREKIYVHETILSSSSAYLKNALKLEWQKPGEKEIKLRDVDIASFRTYINWLYTGRFKMTKDPADKPKAKTGDDPAVFDPEWTRWTHCYELVNFLQDNDCKDSLIDMAIEKMMSDTAYVAELPNLIYSTSHSRSPSMKLAVDIAVNVWSGDTIIDADQADYSAEFLVDVVKAGLRRNTGESMGVQAFFMPKDTCVYHEHTLTNTPCYKIKRGFDPTTKYFALRHYDIYLSDRDQ</sequence>
<proteinExistence type="predicted"/>
<dbReference type="InParanoid" id="A0A1Y2M116"/>
<dbReference type="OMA" id="YPRRTHE"/>
<dbReference type="SUPFAM" id="SSF54695">
    <property type="entry name" value="POZ domain"/>
    <property type="match status" value="1"/>
</dbReference>
<evidence type="ECO:0000313" key="2">
    <source>
        <dbReference type="EMBL" id="OSS48928.1"/>
    </source>
</evidence>